<feature type="transmembrane region" description="Helical" evidence="9">
    <location>
        <begin position="180"/>
        <end position="202"/>
    </location>
</feature>
<comment type="caution">
    <text evidence="10">The sequence shown here is derived from an EMBL/GenBank/DDBJ whole genome shotgun (WGS) entry which is preliminary data.</text>
</comment>
<keyword evidence="3" id="KW-1003">Cell membrane</keyword>
<keyword evidence="4 9" id="KW-0812">Transmembrane</keyword>
<keyword evidence="2" id="KW-0813">Transport</keyword>
<feature type="transmembrane region" description="Helical" evidence="9">
    <location>
        <begin position="214"/>
        <end position="242"/>
    </location>
</feature>
<comment type="similarity">
    <text evidence="8">Belongs to the binding-protein-dependent transport system permease family. LivHM subfamily.</text>
</comment>
<feature type="transmembrane region" description="Helical" evidence="9">
    <location>
        <begin position="51"/>
        <end position="71"/>
    </location>
</feature>
<reference evidence="10" key="1">
    <citation type="journal article" date="2015" name="Nature">
        <title>Complex archaea that bridge the gap between prokaryotes and eukaryotes.</title>
        <authorList>
            <person name="Spang A."/>
            <person name="Saw J.H."/>
            <person name="Jorgensen S.L."/>
            <person name="Zaremba-Niedzwiedzka K."/>
            <person name="Martijn J."/>
            <person name="Lind A.E."/>
            <person name="van Eijk R."/>
            <person name="Schleper C."/>
            <person name="Guy L."/>
            <person name="Ettema T.J."/>
        </authorList>
    </citation>
    <scope>NUCLEOTIDE SEQUENCE</scope>
</reference>
<dbReference type="EMBL" id="LAZR01014848">
    <property type="protein sequence ID" value="KKM15672.1"/>
    <property type="molecule type" value="Genomic_DNA"/>
</dbReference>
<comment type="subcellular location">
    <subcellularLocation>
        <location evidence="1">Cell membrane</location>
        <topology evidence="1">Multi-pass membrane protein</topology>
    </subcellularLocation>
</comment>
<organism evidence="10">
    <name type="scientific">marine sediment metagenome</name>
    <dbReference type="NCBI Taxonomy" id="412755"/>
    <lineage>
        <taxon>unclassified sequences</taxon>
        <taxon>metagenomes</taxon>
        <taxon>ecological metagenomes</taxon>
    </lineage>
</organism>
<evidence type="ECO:0000256" key="7">
    <source>
        <dbReference type="ARBA" id="ARBA00023136"/>
    </source>
</evidence>
<name>A0A0F9HKL9_9ZZZZ</name>
<feature type="transmembrane region" description="Helical" evidence="9">
    <location>
        <begin position="83"/>
        <end position="102"/>
    </location>
</feature>
<sequence>VNAFVASGFFALTAVGLVLIFGVMGIVNFAHGELFMVGAYTVWFFYSKSGWPFYLAVLAAFVIVMLIGLLMERGLFRPMRDNPLGGLINSIGVLFILQVLAIKIGGLGLMKHIPPAFPGVIQIVEGVTLSKQRLAALIVASSLLLFIWLFLTRTKLGWALRATAQDREAAALQGISINRISMLAMAFGAGSAGVAGALMAPLTRVQPYMGHSVIIAAFIVTIVGGLGSLSGSILAAILYAFFHTFVTTYYGGIIATILGLLIMLVVLIIKPTGLMGTQTTE</sequence>
<keyword evidence="6 9" id="KW-1133">Transmembrane helix</keyword>
<dbReference type="GO" id="GO:0006865">
    <property type="term" value="P:amino acid transport"/>
    <property type="evidence" value="ECO:0007669"/>
    <property type="project" value="UniProtKB-KW"/>
</dbReference>
<evidence type="ECO:0000256" key="8">
    <source>
        <dbReference type="ARBA" id="ARBA00037998"/>
    </source>
</evidence>
<dbReference type="GO" id="GO:0005886">
    <property type="term" value="C:plasma membrane"/>
    <property type="evidence" value="ECO:0007669"/>
    <property type="project" value="UniProtKB-SubCell"/>
</dbReference>
<dbReference type="CDD" id="cd06582">
    <property type="entry name" value="TM_PBP1_LivH_like"/>
    <property type="match status" value="1"/>
</dbReference>
<feature type="transmembrane region" description="Helical" evidence="9">
    <location>
        <begin position="248"/>
        <end position="269"/>
    </location>
</feature>
<evidence type="ECO:0000256" key="1">
    <source>
        <dbReference type="ARBA" id="ARBA00004651"/>
    </source>
</evidence>
<evidence type="ECO:0000256" key="6">
    <source>
        <dbReference type="ARBA" id="ARBA00022989"/>
    </source>
</evidence>
<dbReference type="Pfam" id="PF02653">
    <property type="entry name" value="BPD_transp_2"/>
    <property type="match status" value="1"/>
</dbReference>
<evidence type="ECO:0000256" key="3">
    <source>
        <dbReference type="ARBA" id="ARBA00022475"/>
    </source>
</evidence>
<evidence type="ECO:0000256" key="4">
    <source>
        <dbReference type="ARBA" id="ARBA00022692"/>
    </source>
</evidence>
<dbReference type="InterPro" id="IPR052157">
    <property type="entry name" value="BCAA_transport_permease"/>
</dbReference>
<dbReference type="PANTHER" id="PTHR11795:SF445">
    <property type="entry name" value="AMINO ACID ABC TRANSPORTER PERMEASE PROTEIN"/>
    <property type="match status" value="1"/>
</dbReference>
<gene>
    <name evidence="10" type="ORF">LCGC14_1693630</name>
</gene>
<evidence type="ECO:0008006" key="11">
    <source>
        <dbReference type="Google" id="ProtNLM"/>
    </source>
</evidence>
<feature type="non-terminal residue" evidence="10">
    <location>
        <position position="1"/>
    </location>
</feature>
<protein>
    <recommendedName>
        <fullName evidence="11">Branched-chain amino acid ABC transporter permease</fullName>
    </recommendedName>
</protein>
<dbReference type="PANTHER" id="PTHR11795">
    <property type="entry name" value="BRANCHED-CHAIN AMINO ACID TRANSPORT SYSTEM PERMEASE PROTEIN LIVH"/>
    <property type="match status" value="1"/>
</dbReference>
<keyword evidence="7 9" id="KW-0472">Membrane</keyword>
<evidence type="ECO:0000256" key="2">
    <source>
        <dbReference type="ARBA" id="ARBA00022448"/>
    </source>
</evidence>
<evidence type="ECO:0000256" key="9">
    <source>
        <dbReference type="SAM" id="Phobius"/>
    </source>
</evidence>
<evidence type="ECO:0000256" key="5">
    <source>
        <dbReference type="ARBA" id="ARBA00022970"/>
    </source>
</evidence>
<feature type="transmembrane region" description="Helical" evidence="9">
    <location>
        <begin position="6"/>
        <end position="30"/>
    </location>
</feature>
<feature type="transmembrane region" description="Helical" evidence="9">
    <location>
        <begin position="134"/>
        <end position="151"/>
    </location>
</feature>
<keyword evidence="5" id="KW-0029">Amino-acid transport</keyword>
<dbReference type="InterPro" id="IPR001851">
    <property type="entry name" value="ABC_transp_permease"/>
</dbReference>
<accession>A0A0F9HKL9</accession>
<evidence type="ECO:0000313" key="10">
    <source>
        <dbReference type="EMBL" id="KKM15672.1"/>
    </source>
</evidence>
<dbReference type="AlphaFoldDB" id="A0A0F9HKL9"/>
<dbReference type="GO" id="GO:0022857">
    <property type="term" value="F:transmembrane transporter activity"/>
    <property type="evidence" value="ECO:0007669"/>
    <property type="project" value="InterPro"/>
</dbReference>
<proteinExistence type="inferred from homology"/>